<reference evidence="2" key="1">
    <citation type="journal article" date="2019" name="Sci. Rep.">
        <title>Draft genome of Tanacetum cinerariifolium, the natural source of mosquito coil.</title>
        <authorList>
            <person name="Yamashiro T."/>
            <person name="Shiraishi A."/>
            <person name="Satake H."/>
            <person name="Nakayama K."/>
        </authorList>
    </citation>
    <scope>NUCLEOTIDE SEQUENCE</scope>
</reference>
<protein>
    <submittedName>
        <fullName evidence="2">Uncharacterized protein</fullName>
    </submittedName>
</protein>
<accession>A0A6L2LC65</accession>
<keyword evidence="1" id="KW-0732">Signal</keyword>
<proteinExistence type="predicted"/>
<comment type="caution">
    <text evidence="2">The sequence shown here is derived from an EMBL/GenBank/DDBJ whole genome shotgun (WGS) entry which is preliminary data.</text>
</comment>
<sequence>MSIFIMSAFMWFLFFCLEHTLTTYASVLQSFSFFPQLSSRAYQEAKAKAEVAEKRKKDHYVNERLSQPLSQVNVLEGQGGRKIHVRLQKRRSFVLKEVLE</sequence>
<name>A0A6L2LC65_TANCI</name>
<feature type="signal peptide" evidence="1">
    <location>
        <begin position="1"/>
        <end position="25"/>
    </location>
</feature>
<organism evidence="2">
    <name type="scientific">Tanacetum cinerariifolium</name>
    <name type="common">Dalmatian daisy</name>
    <name type="synonym">Chrysanthemum cinerariifolium</name>
    <dbReference type="NCBI Taxonomy" id="118510"/>
    <lineage>
        <taxon>Eukaryota</taxon>
        <taxon>Viridiplantae</taxon>
        <taxon>Streptophyta</taxon>
        <taxon>Embryophyta</taxon>
        <taxon>Tracheophyta</taxon>
        <taxon>Spermatophyta</taxon>
        <taxon>Magnoliopsida</taxon>
        <taxon>eudicotyledons</taxon>
        <taxon>Gunneridae</taxon>
        <taxon>Pentapetalae</taxon>
        <taxon>asterids</taxon>
        <taxon>campanulids</taxon>
        <taxon>Asterales</taxon>
        <taxon>Asteraceae</taxon>
        <taxon>Asteroideae</taxon>
        <taxon>Anthemideae</taxon>
        <taxon>Anthemidinae</taxon>
        <taxon>Tanacetum</taxon>
    </lineage>
</organism>
<dbReference type="EMBL" id="BKCJ010004056">
    <property type="protein sequence ID" value="GEU58760.1"/>
    <property type="molecule type" value="Genomic_DNA"/>
</dbReference>
<dbReference type="AlphaFoldDB" id="A0A6L2LC65"/>
<evidence type="ECO:0000313" key="2">
    <source>
        <dbReference type="EMBL" id="GEU58760.1"/>
    </source>
</evidence>
<evidence type="ECO:0000256" key="1">
    <source>
        <dbReference type="SAM" id="SignalP"/>
    </source>
</evidence>
<gene>
    <name evidence="2" type="ORF">Tci_030738</name>
</gene>
<feature type="chain" id="PRO_5026796838" evidence="1">
    <location>
        <begin position="26"/>
        <end position="100"/>
    </location>
</feature>